<dbReference type="Proteomes" id="UP000692954">
    <property type="component" value="Unassembled WGS sequence"/>
</dbReference>
<dbReference type="AlphaFoldDB" id="A0A8S1RQY5"/>
<accession>A0A8S1RQY5</accession>
<sequence>MIVQMFSKQIQRINYYNQLKQNNNYKKNQLLYMKFQIKQPKEMMKYILKYLHQNQLWSNFNANNLYYLETITMCKEEKIQALQRELKLKGSIDQQNKNLKLLEEQIRKFINDSNQKDSQFQFEMQNKETIIQELRNQLQQQQQQNNEIINELIEQKNQNIQDYKPELTKITKKKMKNQKKKFKGLTYQMNIYKEKEQSQIKEITTLRQTKSNLATEIERLLNKINEQNLELLNQQQESQNVLQEKDKNINEMMNQLSLLINQDQKINLHKSISHNRDEKLLKMIRQLCSKMRTINQSNQQNLQRINKLTIKELKTQRLKNQNQNQRIYNHLHMIVLLQCCLIYQRIDYQNNSKKVLKIRIKQKSFGNLIKTMDRRI</sequence>
<gene>
    <name evidence="2" type="ORF">PSON_ATCC_30995.1.T2260023</name>
</gene>
<keyword evidence="1" id="KW-0175">Coiled coil</keyword>
<feature type="coiled-coil region" evidence="1">
    <location>
        <begin position="85"/>
        <end position="159"/>
    </location>
</feature>
<protein>
    <submittedName>
        <fullName evidence="2">Uncharacterized protein</fullName>
    </submittedName>
</protein>
<proteinExistence type="predicted"/>
<evidence type="ECO:0000256" key="1">
    <source>
        <dbReference type="SAM" id="Coils"/>
    </source>
</evidence>
<feature type="coiled-coil region" evidence="1">
    <location>
        <begin position="203"/>
        <end position="262"/>
    </location>
</feature>
<evidence type="ECO:0000313" key="3">
    <source>
        <dbReference type="Proteomes" id="UP000692954"/>
    </source>
</evidence>
<name>A0A8S1RQY5_9CILI</name>
<keyword evidence="3" id="KW-1185">Reference proteome</keyword>
<reference evidence="2" key="1">
    <citation type="submission" date="2021-01" db="EMBL/GenBank/DDBJ databases">
        <authorList>
            <consortium name="Genoscope - CEA"/>
            <person name="William W."/>
        </authorList>
    </citation>
    <scope>NUCLEOTIDE SEQUENCE</scope>
</reference>
<evidence type="ECO:0000313" key="2">
    <source>
        <dbReference type="EMBL" id="CAD8129509.1"/>
    </source>
</evidence>
<dbReference type="EMBL" id="CAJJDN010000226">
    <property type="protein sequence ID" value="CAD8129509.1"/>
    <property type="molecule type" value="Genomic_DNA"/>
</dbReference>
<organism evidence="2 3">
    <name type="scientific">Paramecium sonneborni</name>
    <dbReference type="NCBI Taxonomy" id="65129"/>
    <lineage>
        <taxon>Eukaryota</taxon>
        <taxon>Sar</taxon>
        <taxon>Alveolata</taxon>
        <taxon>Ciliophora</taxon>
        <taxon>Intramacronucleata</taxon>
        <taxon>Oligohymenophorea</taxon>
        <taxon>Peniculida</taxon>
        <taxon>Parameciidae</taxon>
        <taxon>Paramecium</taxon>
    </lineage>
</organism>
<comment type="caution">
    <text evidence="2">The sequence shown here is derived from an EMBL/GenBank/DDBJ whole genome shotgun (WGS) entry which is preliminary data.</text>
</comment>